<dbReference type="GO" id="GO:0006508">
    <property type="term" value="P:proteolysis"/>
    <property type="evidence" value="ECO:0007669"/>
    <property type="project" value="InterPro"/>
</dbReference>
<dbReference type="InterPro" id="IPR013320">
    <property type="entry name" value="ConA-like_dom_sf"/>
</dbReference>
<evidence type="ECO:0000313" key="6">
    <source>
        <dbReference type="Proteomes" id="UP000663828"/>
    </source>
</evidence>
<dbReference type="PANTHER" id="PTHR12411">
    <property type="entry name" value="CYSTEINE PROTEASE FAMILY C1-RELATED"/>
    <property type="match status" value="1"/>
</dbReference>
<dbReference type="InterPro" id="IPR025660">
    <property type="entry name" value="Pept_his_AS"/>
</dbReference>
<evidence type="ECO:0000256" key="3">
    <source>
        <dbReference type="PROSITE-ProRule" id="PRU00504"/>
    </source>
</evidence>
<dbReference type="InterPro" id="IPR038765">
    <property type="entry name" value="Papain-like_cys_pep_sf"/>
</dbReference>
<dbReference type="InterPro" id="IPR000668">
    <property type="entry name" value="Peptidase_C1A_C"/>
</dbReference>
<dbReference type="Gene3D" id="3.90.70.10">
    <property type="entry name" value="Cysteine proteinases"/>
    <property type="match status" value="1"/>
</dbReference>
<comment type="caution">
    <text evidence="5">The sequence shown here is derived from an EMBL/GenBank/DDBJ whole genome shotgun (WGS) entry which is preliminary data.</text>
</comment>
<name>A0A816BQ53_ADIRI</name>
<proteinExistence type="inferred from homology"/>
<evidence type="ECO:0000313" key="5">
    <source>
        <dbReference type="EMBL" id="CAF1613412.1"/>
    </source>
</evidence>
<dbReference type="PROSITE" id="PS00639">
    <property type="entry name" value="THIOL_PROTEASE_HIS"/>
    <property type="match status" value="1"/>
</dbReference>
<dbReference type="EMBL" id="CAJNOR010007235">
    <property type="protein sequence ID" value="CAF1613412.1"/>
    <property type="molecule type" value="Genomic_DNA"/>
</dbReference>
<evidence type="ECO:0000259" key="4">
    <source>
        <dbReference type="SMART" id="SM00645"/>
    </source>
</evidence>
<dbReference type="SUPFAM" id="SSF54001">
    <property type="entry name" value="Cysteine proteinases"/>
    <property type="match status" value="1"/>
</dbReference>
<dbReference type="InterPro" id="IPR001258">
    <property type="entry name" value="NHL_repeat"/>
</dbReference>
<dbReference type="InterPro" id="IPR011042">
    <property type="entry name" value="6-blade_b-propeller_TolB-like"/>
</dbReference>
<keyword evidence="2" id="KW-0677">Repeat</keyword>
<feature type="repeat" description="NHL" evidence="3">
    <location>
        <begin position="84"/>
        <end position="120"/>
    </location>
</feature>
<dbReference type="PROSITE" id="PS51125">
    <property type="entry name" value="NHL"/>
    <property type="match status" value="1"/>
</dbReference>
<dbReference type="Gene3D" id="2.120.10.30">
    <property type="entry name" value="TolB, C-terminal domain"/>
    <property type="match status" value="2"/>
</dbReference>
<dbReference type="SUPFAM" id="SSF49899">
    <property type="entry name" value="Concanavalin A-like lectins/glucanases"/>
    <property type="match status" value="1"/>
</dbReference>
<feature type="domain" description="Peptidase C1A papain C-terminal" evidence="4">
    <location>
        <begin position="436"/>
        <end position="592"/>
    </location>
</feature>
<dbReference type="GO" id="GO:0008234">
    <property type="term" value="F:cysteine-type peptidase activity"/>
    <property type="evidence" value="ECO:0007669"/>
    <property type="project" value="InterPro"/>
</dbReference>
<gene>
    <name evidence="5" type="ORF">XAT740_LOCUS49219</name>
</gene>
<evidence type="ECO:0000256" key="2">
    <source>
        <dbReference type="ARBA" id="ARBA00022737"/>
    </source>
</evidence>
<dbReference type="SUPFAM" id="SSF101898">
    <property type="entry name" value="NHL repeat"/>
    <property type="match status" value="1"/>
</dbReference>
<accession>A0A816BQ53</accession>
<feature type="non-terminal residue" evidence="5">
    <location>
        <position position="1"/>
    </location>
</feature>
<dbReference type="Pfam" id="PF13385">
    <property type="entry name" value="Laminin_G_3"/>
    <property type="match status" value="1"/>
</dbReference>
<dbReference type="AlphaFoldDB" id="A0A816BQ53"/>
<dbReference type="Gene3D" id="2.60.120.200">
    <property type="match status" value="1"/>
</dbReference>
<organism evidence="5 6">
    <name type="scientific">Adineta ricciae</name>
    <name type="common">Rotifer</name>
    <dbReference type="NCBI Taxonomy" id="249248"/>
    <lineage>
        <taxon>Eukaryota</taxon>
        <taxon>Metazoa</taxon>
        <taxon>Spiralia</taxon>
        <taxon>Gnathifera</taxon>
        <taxon>Rotifera</taxon>
        <taxon>Eurotatoria</taxon>
        <taxon>Bdelloidea</taxon>
        <taxon>Adinetida</taxon>
        <taxon>Adinetidae</taxon>
        <taxon>Adineta</taxon>
    </lineage>
</organism>
<reference evidence="5" key="1">
    <citation type="submission" date="2021-02" db="EMBL/GenBank/DDBJ databases">
        <authorList>
            <person name="Nowell W R."/>
        </authorList>
    </citation>
    <scope>NUCLEOTIDE SEQUENCE</scope>
</reference>
<dbReference type="InterPro" id="IPR013128">
    <property type="entry name" value="Peptidase_C1A"/>
</dbReference>
<dbReference type="Proteomes" id="UP000663828">
    <property type="component" value="Unassembled WGS sequence"/>
</dbReference>
<dbReference type="Pfam" id="PF00112">
    <property type="entry name" value="Peptidase_C1"/>
    <property type="match status" value="1"/>
</dbReference>
<evidence type="ECO:0000256" key="1">
    <source>
        <dbReference type="ARBA" id="ARBA00008455"/>
    </source>
</evidence>
<dbReference type="SMART" id="SM00645">
    <property type="entry name" value="Pept_C1"/>
    <property type="match status" value="1"/>
</dbReference>
<keyword evidence="6" id="KW-1185">Reference proteome</keyword>
<protein>
    <recommendedName>
        <fullName evidence="4">Peptidase C1A papain C-terminal domain-containing protein</fullName>
    </recommendedName>
</protein>
<sequence length="594" mass="67177">NHLKIVAETTSTTLRNPRGIFIDEINSTLFVADCGNDRIQSFQLDSFLGKTIFTNQIFHLNCPSGITLDKQSFRCLVGCDRSAGISANQLNYPSSLSFDSFGNLFVVDQQNHRIQKFNLNNNLENVSCEYSCLNTTISKISTIVFYTFDNNTFDTVGNYSMNETFPVSYVPGWIGLAVNFIYTDYKYLSTKSHIPLNNRSFTIDFWFYTTNLTGFKDLIFVGECQSSTNDHRLCLNVRYKLLRLVFFSDDTFAKTNLMINRWYHATFVYDSTVKQQLIYLNGVLDRNRTTSNHLSVTVALFTIGGGSAGGDSSPFVYYSGSIDHFGISYRVKSPCEIYLNAILFCYFQFESFSPLIDSGPNLINAINSNGIQTIGRVVGIVVNVSNGCQASNTHCYSESTMPQKCSAVFGFDFYDGAYCRQSTWWSGRGDLLPNGYPKDFDWTSMTYRTVTNAKNQGLHDTNFNAYACSERFAQRMSATHFRFDKKETYHDAWDTVNDDLLIRLVSKGPVTIAINADFMGGYGDGVHRGSCPPHVNHAVLLTGWDTDAQTGVPFWPVKNSWSTRWDKNGFARFERKPGQNQCFIYHEVTRPTAI</sequence>
<comment type="similarity">
    <text evidence="1">Belongs to the peptidase C1 family.</text>
</comment>